<dbReference type="PANTHER" id="PTHR43730:SF5">
    <property type="entry name" value="BETA-MANNOSIDASE A"/>
    <property type="match status" value="1"/>
</dbReference>
<dbReference type="Proteomes" id="UP000014074">
    <property type="component" value="Unassembled WGS sequence"/>
</dbReference>
<name>R8BEY4_PHAM7</name>
<dbReference type="SUPFAM" id="SSF51445">
    <property type="entry name" value="(Trans)glycosidases"/>
    <property type="match status" value="1"/>
</dbReference>
<evidence type="ECO:0000256" key="1">
    <source>
        <dbReference type="ARBA" id="ARBA00022729"/>
    </source>
</evidence>
<dbReference type="UniPathway" id="UPA00280"/>
<reference evidence="6" key="1">
    <citation type="journal article" date="2013" name="Genome Announc.">
        <title>Draft genome sequence of the ascomycete Phaeoacremonium aleophilum strain UCR-PA7, a causal agent of the esca disease complex in grapevines.</title>
        <authorList>
            <person name="Blanco-Ulate B."/>
            <person name="Rolshausen P."/>
            <person name="Cantu D."/>
        </authorList>
    </citation>
    <scope>NUCLEOTIDE SEQUENCE [LARGE SCALE GENOMIC DNA]</scope>
    <source>
        <strain evidence="6">UCR-PA7</strain>
    </source>
</reference>
<dbReference type="EMBL" id="KB933248">
    <property type="protein sequence ID" value="EON97863.1"/>
    <property type="molecule type" value="Genomic_DNA"/>
</dbReference>
<organism evidence="5 6">
    <name type="scientific">Phaeoacremonium minimum (strain UCR-PA7)</name>
    <name type="common">Esca disease fungus</name>
    <name type="synonym">Togninia minima</name>
    <dbReference type="NCBI Taxonomy" id="1286976"/>
    <lineage>
        <taxon>Eukaryota</taxon>
        <taxon>Fungi</taxon>
        <taxon>Dikarya</taxon>
        <taxon>Ascomycota</taxon>
        <taxon>Pezizomycotina</taxon>
        <taxon>Sordariomycetes</taxon>
        <taxon>Sordariomycetidae</taxon>
        <taxon>Togniniales</taxon>
        <taxon>Togniniaceae</taxon>
        <taxon>Phaeoacremonium</taxon>
    </lineage>
</organism>
<sequence length="574" mass="64907">MQKLATITKRAGFRTIVLNMEAISDEDVKRGIAPGNNWHFEINGHEFYAKGSNLIPPDAFWPRVTRSRVKQLFDAAIRGNQNMLRVWASGVYAPDFLYELADEMGLLLWSEFQFGDALYPVAPDFLENVWQEAVYQVRRINHHPSLALWAGGNEIEKFSLLVVEITAPDEMDRYVAEYEKIFLHTLLPAVYSSIYGDTDYWSYEFDQAFNISTYPIGRFANEFGYHSLPSLESWREVVPETELYLESRTVMLRNHHWPVGGLNTSNYDNSSKGMAEITGAAAMYYPAVGKTDSIANFSAWCHVSQIFQADFYKNQIQYYRVGSGKPERQLGSLYWQLEDIWQAPTWAGIEYDGRWKALHNVAKDIYESVIIAPIYNVSSGLLQVYAVSDLWSPVSGHAVLEWVDWYGNRMDEPARTTVNFTIGPLNTTILSTVDITDLVSSQSVDPAKALFVATLTATGRPINAAAQATKTYTHSSFFTPVPLSKAELVDPGISVSYDEVADEFVVTASTGTSMWTWLSLPPADEGTIVAFDDNAFLLIKGEIKRIKYTVLRQGRANWQERVLIESIWNNTLID</sequence>
<dbReference type="GO" id="GO:0006516">
    <property type="term" value="P:glycoprotein catabolic process"/>
    <property type="evidence" value="ECO:0007669"/>
    <property type="project" value="TreeGrafter"/>
</dbReference>
<dbReference type="KEGG" id="tmn:UCRPA7_6624"/>
<dbReference type="Pfam" id="PF17786">
    <property type="entry name" value="Mannosidase_ig"/>
    <property type="match status" value="1"/>
</dbReference>
<evidence type="ECO:0000313" key="6">
    <source>
        <dbReference type="Proteomes" id="UP000014074"/>
    </source>
</evidence>
<dbReference type="RefSeq" id="XP_007917352.1">
    <property type="nucleotide sequence ID" value="XM_007919161.1"/>
</dbReference>
<gene>
    <name evidence="5" type="ORF">UCRPA7_6624</name>
</gene>
<dbReference type="InterPro" id="IPR013783">
    <property type="entry name" value="Ig-like_fold"/>
</dbReference>
<dbReference type="eggNOG" id="KOG2230">
    <property type="taxonomic scope" value="Eukaryota"/>
</dbReference>
<dbReference type="GO" id="GO:0004567">
    <property type="term" value="F:beta-mannosidase activity"/>
    <property type="evidence" value="ECO:0007669"/>
    <property type="project" value="TreeGrafter"/>
</dbReference>
<dbReference type="PANTHER" id="PTHR43730">
    <property type="entry name" value="BETA-MANNOSIDASE"/>
    <property type="match status" value="1"/>
</dbReference>
<dbReference type="InterPro" id="IPR041625">
    <property type="entry name" value="Beta-mannosidase_Ig"/>
</dbReference>
<feature type="domain" description="Beta-mannosidase Ig-fold" evidence="3">
    <location>
        <begin position="488"/>
        <end position="570"/>
    </location>
</feature>
<dbReference type="InterPro" id="IPR041447">
    <property type="entry name" value="Mannosidase_ig"/>
</dbReference>
<dbReference type="HOGENOM" id="CLU_446154_0_0_1"/>
<keyword evidence="1" id="KW-0732">Signal</keyword>
<dbReference type="GeneID" id="19327300"/>
<evidence type="ECO:0000259" key="3">
    <source>
        <dbReference type="Pfam" id="PF17753"/>
    </source>
</evidence>
<keyword evidence="6" id="KW-1185">Reference proteome</keyword>
<dbReference type="Pfam" id="PF17753">
    <property type="entry name" value="Ig_mannosidase"/>
    <property type="match status" value="1"/>
</dbReference>
<proteinExistence type="predicted"/>
<evidence type="ECO:0000256" key="2">
    <source>
        <dbReference type="ARBA" id="ARBA00023295"/>
    </source>
</evidence>
<accession>R8BEY4</accession>
<keyword evidence="2" id="KW-0378">Hydrolase</keyword>
<dbReference type="Gene3D" id="3.20.20.80">
    <property type="entry name" value="Glycosidases"/>
    <property type="match status" value="2"/>
</dbReference>
<dbReference type="OrthoDB" id="2866996at2759"/>
<feature type="domain" description="Mannosidase Ig/CBM-like" evidence="4">
    <location>
        <begin position="382"/>
        <end position="462"/>
    </location>
</feature>
<dbReference type="AlphaFoldDB" id="R8BEY4"/>
<dbReference type="InterPro" id="IPR050887">
    <property type="entry name" value="Beta-mannosidase_GH2"/>
</dbReference>
<evidence type="ECO:0000313" key="5">
    <source>
        <dbReference type="EMBL" id="EON97863.1"/>
    </source>
</evidence>
<dbReference type="Gene3D" id="2.60.40.10">
    <property type="entry name" value="Immunoglobulins"/>
    <property type="match status" value="2"/>
</dbReference>
<keyword evidence="2" id="KW-0326">Glycosidase</keyword>
<dbReference type="InterPro" id="IPR017853">
    <property type="entry name" value="GH"/>
</dbReference>
<protein>
    <submittedName>
        <fullName evidence="5">Putative beta-mannosidase protein</fullName>
    </submittedName>
</protein>
<evidence type="ECO:0000259" key="4">
    <source>
        <dbReference type="Pfam" id="PF17786"/>
    </source>
</evidence>